<accession>A0A200R4Y1</accession>
<evidence type="ECO:0000313" key="2">
    <source>
        <dbReference type="EMBL" id="OVA17753.1"/>
    </source>
</evidence>
<dbReference type="PANTHER" id="PTHR33738:SF8">
    <property type="entry name" value="OS05G0454500 PROTEIN"/>
    <property type="match status" value="1"/>
</dbReference>
<name>A0A200R4Y1_MACCD</name>
<dbReference type="EMBL" id="MVGT01000437">
    <property type="protein sequence ID" value="OVA17753.1"/>
    <property type="molecule type" value="Genomic_DNA"/>
</dbReference>
<proteinExistence type="predicted"/>
<feature type="compositionally biased region" description="Polar residues" evidence="1">
    <location>
        <begin position="146"/>
        <end position="156"/>
    </location>
</feature>
<dbReference type="OrthoDB" id="1733797at2759"/>
<protein>
    <submittedName>
        <fullName evidence="2">Uncharacterized protein</fullName>
    </submittedName>
</protein>
<feature type="region of interest" description="Disordered" evidence="1">
    <location>
        <begin position="117"/>
        <end position="166"/>
    </location>
</feature>
<feature type="compositionally biased region" description="Low complexity" evidence="1">
    <location>
        <begin position="10"/>
        <end position="19"/>
    </location>
</feature>
<gene>
    <name evidence="2" type="ORF">BVC80_1835g131</name>
</gene>
<feature type="region of interest" description="Disordered" evidence="1">
    <location>
        <begin position="1"/>
        <end position="103"/>
    </location>
</feature>
<evidence type="ECO:0000313" key="3">
    <source>
        <dbReference type="Proteomes" id="UP000195402"/>
    </source>
</evidence>
<dbReference type="STRING" id="56857.A0A200R4Y1"/>
<dbReference type="FunCoup" id="A0A200R4Y1">
    <property type="interactions" value="59"/>
</dbReference>
<keyword evidence="3" id="KW-1185">Reference proteome</keyword>
<feature type="compositionally biased region" description="Polar residues" evidence="1">
    <location>
        <begin position="67"/>
        <end position="81"/>
    </location>
</feature>
<evidence type="ECO:0000256" key="1">
    <source>
        <dbReference type="SAM" id="MobiDB-lite"/>
    </source>
</evidence>
<dbReference type="OMA" id="EGCENEN"/>
<organism evidence="2 3">
    <name type="scientific">Macleaya cordata</name>
    <name type="common">Five-seeded plume-poppy</name>
    <name type="synonym">Bocconia cordata</name>
    <dbReference type="NCBI Taxonomy" id="56857"/>
    <lineage>
        <taxon>Eukaryota</taxon>
        <taxon>Viridiplantae</taxon>
        <taxon>Streptophyta</taxon>
        <taxon>Embryophyta</taxon>
        <taxon>Tracheophyta</taxon>
        <taxon>Spermatophyta</taxon>
        <taxon>Magnoliopsida</taxon>
        <taxon>Ranunculales</taxon>
        <taxon>Papaveraceae</taxon>
        <taxon>Papaveroideae</taxon>
        <taxon>Macleaya</taxon>
    </lineage>
</organism>
<feature type="compositionally biased region" description="Basic and acidic residues" evidence="1">
    <location>
        <begin position="82"/>
        <end position="103"/>
    </location>
</feature>
<dbReference type="AlphaFoldDB" id="A0A200R4Y1"/>
<dbReference type="PANTHER" id="PTHR33738">
    <property type="entry name" value="EMB|CAB82975.1"/>
    <property type="match status" value="1"/>
</dbReference>
<feature type="compositionally biased region" description="Low complexity" evidence="1">
    <location>
        <begin position="27"/>
        <end position="41"/>
    </location>
</feature>
<feature type="compositionally biased region" description="Polar residues" evidence="1">
    <location>
        <begin position="122"/>
        <end position="131"/>
    </location>
</feature>
<comment type="caution">
    <text evidence="2">The sequence shown here is derived from an EMBL/GenBank/DDBJ whole genome shotgun (WGS) entry which is preliminary data.</text>
</comment>
<reference evidence="2 3" key="1">
    <citation type="journal article" date="2017" name="Mol. Plant">
        <title>The Genome of Medicinal Plant Macleaya cordata Provides New Insights into Benzylisoquinoline Alkaloids Metabolism.</title>
        <authorList>
            <person name="Liu X."/>
            <person name="Liu Y."/>
            <person name="Huang P."/>
            <person name="Ma Y."/>
            <person name="Qing Z."/>
            <person name="Tang Q."/>
            <person name="Cao H."/>
            <person name="Cheng P."/>
            <person name="Zheng Y."/>
            <person name="Yuan Z."/>
            <person name="Zhou Y."/>
            <person name="Liu J."/>
            <person name="Tang Z."/>
            <person name="Zhuo Y."/>
            <person name="Zhang Y."/>
            <person name="Yu L."/>
            <person name="Huang J."/>
            <person name="Yang P."/>
            <person name="Peng Q."/>
            <person name="Zhang J."/>
            <person name="Jiang W."/>
            <person name="Zhang Z."/>
            <person name="Lin K."/>
            <person name="Ro D.K."/>
            <person name="Chen X."/>
            <person name="Xiong X."/>
            <person name="Shang Y."/>
            <person name="Huang S."/>
            <person name="Zeng J."/>
        </authorList>
    </citation>
    <scope>NUCLEOTIDE SEQUENCE [LARGE SCALE GENOMIC DNA]</scope>
    <source>
        <strain evidence="3">cv. BLH2017</strain>
        <tissue evidence="2">Root</tissue>
    </source>
</reference>
<dbReference type="Proteomes" id="UP000195402">
    <property type="component" value="Unassembled WGS sequence"/>
</dbReference>
<dbReference type="InParanoid" id="A0A200R4Y1"/>
<sequence length="166" mass="17764">MEGGGKGKPSKPSSSSISSDLFGTKGSSSSPFNANPSSSSSGIFDSVFSTPSTILGRESSRSGVIGSWNSKQESPGSTKQSSEGENRSMHNKDRSSIYQDERTEPCYLSSSLYYGGQDMYSDPSNTRTSGQPHIFKKDDGEDDENGSNLNSASRGNWWQGMTAVEE</sequence>